<dbReference type="Gene3D" id="3.40.50.1820">
    <property type="entry name" value="alpha/beta hydrolase"/>
    <property type="match status" value="1"/>
</dbReference>
<feature type="signal peptide" evidence="1">
    <location>
        <begin position="1"/>
        <end position="27"/>
    </location>
</feature>
<dbReference type="Proteomes" id="UP000885771">
    <property type="component" value="Unassembled WGS sequence"/>
</dbReference>
<accession>A0A7V5VE39</accession>
<dbReference type="InterPro" id="IPR029058">
    <property type="entry name" value="AB_hydrolase_fold"/>
</dbReference>
<gene>
    <name evidence="2" type="ORF">ENJ15_01180</name>
</gene>
<comment type="caution">
    <text evidence="2">The sequence shown here is derived from an EMBL/GenBank/DDBJ whole genome shotgun (WGS) entry which is preliminary data.</text>
</comment>
<evidence type="ECO:0000256" key="1">
    <source>
        <dbReference type="SAM" id="SignalP"/>
    </source>
</evidence>
<name>A0A7V5VE39_CALAY</name>
<proteinExistence type="predicted"/>
<protein>
    <recommendedName>
        <fullName evidence="3">Serine aminopeptidase S33 domain-containing protein</fullName>
    </recommendedName>
</protein>
<evidence type="ECO:0008006" key="3">
    <source>
        <dbReference type="Google" id="ProtNLM"/>
    </source>
</evidence>
<sequence>MYLSVSQYLKRMMLLLIPVLISFSCQQGQITNTEQSPDYGVDLTVAGDEVTIIEGVQNSGAVYKIWIPAEWNRELVLFAHGYVEESQPVAIPESQMEVDDSTTLADAFLDMGYAFATTSYSKNGLAVKEGVADIADLTNIFKNEVGRARQTYLIGASEGGLITNLSMEKNFFLYSGALSLCGPTGDFVKQLNYFGDFRVLFDYFFPGILPGSAIDIPQELMDNWDMYQKKIIDAISADPLSALQVLRFSKAPIDPQDPNSAAYTFVSLLWYNAFATNNARQVLGGNPFDNSTRVYKGGFGARAVNKGIARYSADAAALAAIEQDYTTSGLIFKPLVMMHTIGDQIVPKNQMDMYKAKATEAGSSAMLTTQAIPRYGHCNFTADELMAAFSLLVYKVTGELPGTDTQKEAPVLSSK</sequence>
<reference evidence="2" key="1">
    <citation type="journal article" date="2020" name="mSystems">
        <title>Genome- and Community-Level Interaction Insights into Carbon Utilization and Element Cycling Functions of Hydrothermarchaeota in Hydrothermal Sediment.</title>
        <authorList>
            <person name="Zhou Z."/>
            <person name="Liu Y."/>
            <person name="Xu W."/>
            <person name="Pan J."/>
            <person name="Luo Z.H."/>
            <person name="Li M."/>
        </authorList>
    </citation>
    <scope>NUCLEOTIDE SEQUENCE [LARGE SCALE GENOMIC DNA]</scope>
    <source>
        <strain evidence="2">HyVt-460</strain>
    </source>
</reference>
<feature type="chain" id="PRO_5030711416" description="Serine aminopeptidase S33 domain-containing protein" evidence="1">
    <location>
        <begin position="28"/>
        <end position="415"/>
    </location>
</feature>
<evidence type="ECO:0000313" key="2">
    <source>
        <dbReference type="EMBL" id="HHM01597.1"/>
    </source>
</evidence>
<dbReference type="EMBL" id="DRLI01000046">
    <property type="protein sequence ID" value="HHM01597.1"/>
    <property type="molecule type" value="Genomic_DNA"/>
</dbReference>
<dbReference type="AlphaFoldDB" id="A0A7V5VE39"/>
<organism evidence="2">
    <name type="scientific">Caldithrix abyssi</name>
    <dbReference type="NCBI Taxonomy" id="187145"/>
    <lineage>
        <taxon>Bacteria</taxon>
        <taxon>Pseudomonadati</taxon>
        <taxon>Calditrichota</taxon>
        <taxon>Calditrichia</taxon>
        <taxon>Calditrichales</taxon>
        <taxon>Calditrichaceae</taxon>
        <taxon>Caldithrix</taxon>
    </lineage>
</organism>
<dbReference type="SUPFAM" id="SSF53474">
    <property type="entry name" value="alpha/beta-Hydrolases"/>
    <property type="match status" value="1"/>
</dbReference>
<keyword evidence="1" id="KW-0732">Signal</keyword>